<comment type="caution">
    <text evidence="2">The sequence shown here is derived from an EMBL/GenBank/DDBJ whole genome shotgun (WGS) entry which is preliminary data.</text>
</comment>
<dbReference type="Pfam" id="PF07314">
    <property type="entry name" value="Lit"/>
    <property type="match status" value="1"/>
</dbReference>
<organism evidence="2 3">
    <name type="scientific">Pelolinea submarina</name>
    <dbReference type="NCBI Taxonomy" id="913107"/>
    <lineage>
        <taxon>Bacteria</taxon>
        <taxon>Bacillati</taxon>
        <taxon>Chloroflexota</taxon>
        <taxon>Anaerolineae</taxon>
        <taxon>Anaerolineales</taxon>
        <taxon>Anaerolineaceae</taxon>
        <taxon>Pelolinea</taxon>
    </lineage>
</organism>
<gene>
    <name evidence="2" type="ORF">DFR64_0469</name>
</gene>
<keyword evidence="1" id="KW-1133">Transmembrane helix</keyword>
<evidence type="ECO:0000313" key="2">
    <source>
        <dbReference type="EMBL" id="REG10610.1"/>
    </source>
</evidence>
<feature type="transmembrane region" description="Helical" evidence="1">
    <location>
        <begin position="106"/>
        <end position="126"/>
    </location>
</feature>
<dbReference type="OrthoDB" id="9813051at2"/>
<dbReference type="Proteomes" id="UP000256388">
    <property type="component" value="Unassembled WGS sequence"/>
</dbReference>
<accession>A0A347ZU24</accession>
<keyword evidence="1" id="KW-0472">Membrane</keyword>
<name>A0A347ZU24_9CHLR</name>
<dbReference type="InterPro" id="IPR010178">
    <property type="entry name" value="Lit"/>
</dbReference>
<evidence type="ECO:0000256" key="1">
    <source>
        <dbReference type="SAM" id="Phobius"/>
    </source>
</evidence>
<dbReference type="AlphaFoldDB" id="A0A347ZU24"/>
<keyword evidence="1" id="KW-0812">Transmembrane</keyword>
<reference evidence="2 3" key="1">
    <citation type="submission" date="2018-08" db="EMBL/GenBank/DDBJ databases">
        <title>Genomic Encyclopedia of Type Strains, Phase IV (KMG-IV): sequencing the most valuable type-strain genomes for metagenomic binning, comparative biology and taxonomic classification.</title>
        <authorList>
            <person name="Goeker M."/>
        </authorList>
    </citation>
    <scope>NUCLEOTIDE SEQUENCE [LARGE SCALE GENOMIC DNA]</scope>
    <source>
        <strain evidence="2 3">DSM 23923</strain>
    </source>
</reference>
<dbReference type="RefSeq" id="WP_158675075.1">
    <property type="nucleotide sequence ID" value="NZ_AP018437.1"/>
</dbReference>
<sequence length="221" mass="25822">MKLLKNTAIFLLILLFPLMVITSSIRVALTPLYINAEYNLPGFPPDDYGFTTADRLQWGQYSIDYLLGKVSHTEFTTQTLPDGSPLFNEREISHMLDVRNLTTPVLLIWKILVAFFVLTLLLSLLGKWSVDYLRALNNGARLTILLIIMILFSVWLNFDLLFTKFHQLFFTGDTWLFYLNDNLIRLFPMRFWRDLFIFIGGLTILASLVPILLWHRRLKKM</sequence>
<evidence type="ECO:0000313" key="3">
    <source>
        <dbReference type="Proteomes" id="UP000256388"/>
    </source>
</evidence>
<keyword evidence="3" id="KW-1185">Reference proteome</keyword>
<feature type="transmembrane region" description="Helical" evidence="1">
    <location>
        <begin position="138"/>
        <end position="158"/>
    </location>
</feature>
<dbReference type="NCBIfam" id="TIGR01906">
    <property type="entry name" value="integ_TIGR01906"/>
    <property type="match status" value="1"/>
</dbReference>
<feature type="transmembrane region" description="Helical" evidence="1">
    <location>
        <begin position="195"/>
        <end position="214"/>
    </location>
</feature>
<proteinExistence type="predicted"/>
<dbReference type="EMBL" id="QUMS01000001">
    <property type="protein sequence ID" value="REG10610.1"/>
    <property type="molecule type" value="Genomic_DNA"/>
</dbReference>
<protein>
    <submittedName>
        <fullName evidence="2">Integral membrane protein (TIGR01906 family)</fullName>
    </submittedName>
</protein>